<dbReference type="EMBL" id="CAMPGE010029140">
    <property type="protein sequence ID" value="CAI2386617.1"/>
    <property type="molecule type" value="Genomic_DNA"/>
</dbReference>
<evidence type="ECO:0000256" key="10">
    <source>
        <dbReference type="PIRNR" id="PIRNR000168"/>
    </source>
</evidence>
<keyword evidence="7" id="KW-0560">Oxidoreductase</keyword>
<keyword evidence="6" id="KW-0276">Fatty acid metabolism</keyword>
<evidence type="ECO:0000256" key="2">
    <source>
        <dbReference type="ARBA" id="ARBA00004275"/>
    </source>
</evidence>
<evidence type="ECO:0000313" key="17">
    <source>
        <dbReference type="Proteomes" id="UP001295684"/>
    </source>
</evidence>
<feature type="active site" description="Proton acceptor" evidence="11">
    <location>
        <position position="402"/>
    </location>
</feature>
<keyword evidence="9" id="KW-0576">Peroxisome</keyword>
<reference evidence="16" key="1">
    <citation type="submission" date="2023-07" db="EMBL/GenBank/DDBJ databases">
        <authorList>
            <consortium name="AG Swart"/>
            <person name="Singh M."/>
            <person name="Singh A."/>
            <person name="Seah K."/>
            <person name="Emmerich C."/>
        </authorList>
    </citation>
    <scope>NUCLEOTIDE SEQUENCE</scope>
    <source>
        <strain evidence="16">DP1</strain>
    </source>
</reference>
<dbReference type="AlphaFoldDB" id="A0AAD2DA20"/>
<name>A0AAD2DA20_EUPCR</name>
<evidence type="ECO:0000259" key="13">
    <source>
        <dbReference type="Pfam" id="PF01756"/>
    </source>
</evidence>
<evidence type="ECO:0000256" key="7">
    <source>
        <dbReference type="ARBA" id="ARBA00023002"/>
    </source>
</evidence>
<evidence type="ECO:0000256" key="4">
    <source>
        <dbReference type="ARBA" id="ARBA00022630"/>
    </source>
</evidence>
<dbReference type="PANTHER" id="PTHR10909:SF250">
    <property type="entry name" value="PEROXISOMAL ACYL-COENZYME A OXIDASE 1"/>
    <property type="match status" value="1"/>
</dbReference>
<dbReference type="PIRSF" id="PIRSF000168">
    <property type="entry name" value="Acyl-CoA_oxidase"/>
    <property type="match status" value="1"/>
</dbReference>
<comment type="similarity">
    <text evidence="3 10">Belongs to the acyl-CoA oxidase family.</text>
</comment>
<dbReference type="InterPro" id="IPR002655">
    <property type="entry name" value="Acyl-CoA_oxidase_C"/>
</dbReference>
<dbReference type="SUPFAM" id="SSF47203">
    <property type="entry name" value="Acyl-CoA dehydrogenase C-terminal domain-like"/>
    <property type="match status" value="2"/>
</dbReference>
<dbReference type="Pfam" id="PF14749">
    <property type="entry name" value="Acyl-CoA_ox_N"/>
    <property type="match status" value="1"/>
</dbReference>
<dbReference type="PANTHER" id="PTHR10909">
    <property type="entry name" value="ELECTRON TRANSPORT OXIDOREDUCTASE"/>
    <property type="match status" value="1"/>
</dbReference>
<feature type="domain" description="Acyl-coenzyme A oxidase N-terminal" evidence="14">
    <location>
        <begin position="1"/>
        <end position="112"/>
    </location>
</feature>
<dbReference type="InterPro" id="IPR046373">
    <property type="entry name" value="Acyl-CoA_Oxase/DH_mid-dom_sf"/>
</dbReference>
<keyword evidence="4 10" id="KW-0285">Flavoprotein</keyword>
<evidence type="ECO:0000256" key="8">
    <source>
        <dbReference type="ARBA" id="ARBA00023098"/>
    </source>
</evidence>
<evidence type="ECO:0000256" key="3">
    <source>
        <dbReference type="ARBA" id="ARBA00006288"/>
    </source>
</evidence>
<dbReference type="Gene3D" id="2.40.110.10">
    <property type="entry name" value="Butyryl-CoA Dehydrogenase, subunit A, domain 2"/>
    <property type="match status" value="1"/>
</dbReference>
<dbReference type="GO" id="GO:0003997">
    <property type="term" value="F:acyl-CoA oxidase activity"/>
    <property type="evidence" value="ECO:0007669"/>
    <property type="project" value="InterPro"/>
</dbReference>
<keyword evidence="8" id="KW-0443">Lipid metabolism</keyword>
<evidence type="ECO:0000259" key="15">
    <source>
        <dbReference type="Pfam" id="PF22924"/>
    </source>
</evidence>
<dbReference type="FunFam" id="2.40.110.10:FF:000003">
    <property type="entry name" value="Acyl-coenzyme A oxidase"/>
    <property type="match status" value="1"/>
</dbReference>
<dbReference type="GO" id="GO:0005504">
    <property type="term" value="F:fatty acid binding"/>
    <property type="evidence" value="ECO:0007669"/>
    <property type="project" value="TreeGrafter"/>
</dbReference>
<feature type="binding site" evidence="12">
    <location>
        <position position="157"/>
    </location>
    <ligand>
        <name>FAD</name>
        <dbReference type="ChEBI" id="CHEBI:57692"/>
    </ligand>
</feature>
<sequence length="657" mass="74318">MWGGQKDYDTLMKAADVLFNDPVDLNTPYRTDFTREETFEYGFKKLRRLVDLGKEKKVPVINNISYPIFTFAIGGLVQSSAHHGMFESVLRNLGDEYQSTELVKKCITYEIFGCYAQTEIAHGSDVRGLQTTATYDHDQKCFIINTPTMKDAKFWPGELGKAANYAVFQAKTIVKGKNVGVQTFVCQIRDMDSHSPLRGVEIGDIGPKYGFASKDNGYMYFDNFKIPKSALLSRYVGITDEGDFIQKGDPRVAYSTMMLIRIQLVEATPAYMHMALLLSSRYCYNRTQFKTLPGSTEERRIIDYQASMAKLAPCLAFSFISKFTAYKVNDMYKRMQEEINTKKEFGLMKALHSVLCALKAYYMEESVYYIKELRELMGGHGYLQVNGITELLESVSPNVTLEGDGCVMHQQTARDIFKNFQKAFMDDGPLLEGYSYLKDSFEYMDKKITGDIKDLSTLMEILKANAFIQAAKVAEKLGKSTEESFDSKWNKTHLSEIVKTSLLHAIYTSAVNCYEGLNLYGFSPKLRGVMEICLRLYITTNIIRYGDAAYLHGTISADQLMQAKDYHSELIENLKPHMTALIECVTPVRNSIPALVSQVDGNMYDKLYENAATSRLNRREGIVSIKEDLVPLSEKLSKLHGVEYMSHSPTASPSAKI</sequence>
<dbReference type="GO" id="GO:0033540">
    <property type="term" value="P:fatty acid beta-oxidation using acyl-CoA oxidase"/>
    <property type="evidence" value="ECO:0007669"/>
    <property type="project" value="TreeGrafter"/>
</dbReference>
<organism evidence="16 17">
    <name type="scientific">Euplotes crassus</name>
    <dbReference type="NCBI Taxonomy" id="5936"/>
    <lineage>
        <taxon>Eukaryota</taxon>
        <taxon>Sar</taxon>
        <taxon>Alveolata</taxon>
        <taxon>Ciliophora</taxon>
        <taxon>Intramacronucleata</taxon>
        <taxon>Spirotrichea</taxon>
        <taxon>Hypotrichia</taxon>
        <taxon>Euplotida</taxon>
        <taxon>Euplotidae</taxon>
        <taxon>Moneuplotes</taxon>
    </lineage>
</organism>
<dbReference type="Pfam" id="PF22924">
    <property type="entry name" value="ACOX_C_alpha1"/>
    <property type="match status" value="1"/>
</dbReference>
<dbReference type="Gene3D" id="1.20.140.10">
    <property type="entry name" value="Butyryl-CoA Dehydrogenase, subunit A, domain 3"/>
    <property type="match status" value="2"/>
</dbReference>
<dbReference type="InterPro" id="IPR009100">
    <property type="entry name" value="AcylCoA_DH/oxidase_NM_dom_sf"/>
</dbReference>
<dbReference type="InterPro" id="IPR037069">
    <property type="entry name" value="AcylCoA_DH/ox_N_sf"/>
</dbReference>
<keyword evidence="5 10" id="KW-0274">FAD</keyword>
<keyword evidence="17" id="KW-1185">Reference proteome</keyword>
<feature type="domain" description="Acyl-CoA oxidase C-alpha1" evidence="15">
    <location>
        <begin position="254"/>
        <end position="415"/>
    </location>
</feature>
<gene>
    <name evidence="16" type="ORF">ECRASSUSDP1_LOCUS28239</name>
</gene>
<comment type="caution">
    <text evidence="16">The sequence shown here is derived from an EMBL/GenBank/DDBJ whole genome shotgun (WGS) entry which is preliminary data.</text>
</comment>
<protein>
    <recommendedName>
        <fullName evidence="10">Acyl-coenzyme A oxidase</fullName>
    </recommendedName>
</protein>
<evidence type="ECO:0000256" key="12">
    <source>
        <dbReference type="PIRSR" id="PIRSR000168-2"/>
    </source>
</evidence>
<proteinExistence type="inferred from homology"/>
<dbReference type="GO" id="GO:0071949">
    <property type="term" value="F:FAD binding"/>
    <property type="evidence" value="ECO:0007669"/>
    <property type="project" value="InterPro"/>
</dbReference>
<dbReference type="GO" id="GO:0055088">
    <property type="term" value="P:lipid homeostasis"/>
    <property type="evidence" value="ECO:0007669"/>
    <property type="project" value="TreeGrafter"/>
</dbReference>
<dbReference type="InterPro" id="IPR055060">
    <property type="entry name" value="ACOX_C_alpha1"/>
</dbReference>
<evidence type="ECO:0000313" key="16">
    <source>
        <dbReference type="EMBL" id="CAI2386617.1"/>
    </source>
</evidence>
<dbReference type="Proteomes" id="UP001295684">
    <property type="component" value="Unassembled WGS sequence"/>
</dbReference>
<comment type="cofactor">
    <cofactor evidence="1">
        <name>FAD</name>
        <dbReference type="ChEBI" id="CHEBI:57692"/>
    </cofactor>
</comment>
<dbReference type="InterPro" id="IPR036250">
    <property type="entry name" value="AcylCo_DH-like_C"/>
</dbReference>
<evidence type="ECO:0000256" key="5">
    <source>
        <dbReference type="ARBA" id="ARBA00022827"/>
    </source>
</evidence>
<evidence type="ECO:0000259" key="14">
    <source>
        <dbReference type="Pfam" id="PF14749"/>
    </source>
</evidence>
<dbReference type="InterPro" id="IPR012258">
    <property type="entry name" value="Acyl-CoA_oxidase"/>
</dbReference>
<evidence type="ECO:0000256" key="11">
    <source>
        <dbReference type="PIRSR" id="PIRSR000168-1"/>
    </source>
</evidence>
<dbReference type="GO" id="GO:0005777">
    <property type="term" value="C:peroxisome"/>
    <property type="evidence" value="ECO:0007669"/>
    <property type="project" value="UniProtKB-SubCell"/>
</dbReference>
<dbReference type="InterPro" id="IPR029320">
    <property type="entry name" value="Acyl-CoA_ox_N"/>
</dbReference>
<comment type="subcellular location">
    <subcellularLocation>
        <location evidence="2">Peroxisome</location>
    </subcellularLocation>
</comment>
<evidence type="ECO:0000256" key="1">
    <source>
        <dbReference type="ARBA" id="ARBA00001974"/>
    </source>
</evidence>
<evidence type="ECO:0000256" key="9">
    <source>
        <dbReference type="ARBA" id="ARBA00023140"/>
    </source>
</evidence>
<dbReference type="SUPFAM" id="SSF56645">
    <property type="entry name" value="Acyl-CoA dehydrogenase NM domain-like"/>
    <property type="match status" value="1"/>
</dbReference>
<dbReference type="Gene3D" id="1.10.540.10">
    <property type="entry name" value="Acyl-CoA dehydrogenase/oxidase, N-terminal domain"/>
    <property type="match status" value="1"/>
</dbReference>
<dbReference type="Pfam" id="PF01756">
    <property type="entry name" value="ACOX"/>
    <property type="match status" value="1"/>
</dbReference>
<accession>A0AAD2DA20</accession>
<feature type="binding site" evidence="12">
    <location>
        <position position="118"/>
    </location>
    <ligand>
        <name>FAD</name>
        <dbReference type="ChEBI" id="CHEBI:57692"/>
    </ligand>
</feature>
<feature type="domain" description="Acyl-CoA oxidase C-terminal" evidence="13">
    <location>
        <begin position="454"/>
        <end position="630"/>
    </location>
</feature>
<evidence type="ECO:0000256" key="6">
    <source>
        <dbReference type="ARBA" id="ARBA00022832"/>
    </source>
</evidence>